<evidence type="ECO:0000313" key="1">
    <source>
        <dbReference type="EMBL" id="TWI11755.1"/>
    </source>
</evidence>
<evidence type="ECO:0008006" key="3">
    <source>
        <dbReference type="Google" id="ProtNLM"/>
    </source>
</evidence>
<organism evidence="1 2">
    <name type="scientific">Flavobacterium cauense R2A-7</name>
    <dbReference type="NCBI Taxonomy" id="1341154"/>
    <lineage>
        <taxon>Bacteria</taxon>
        <taxon>Pseudomonadati</taxon>
        <taxon>Bacteroidota</taxon>
        <taxon>Flavobacteriia</taxon>
        <taxon>Flavobacteriales</taxon>
        <taxon>Flavobacteriaceae</taxon>
        <taxon>Flavobacterium</taxon>
    </lineage>
</organism>
<evidence type="ECO:0000313" key="2">
    <source>
        <dbReference type="Proteomes" id="UP000319848"/>
    </source>
</evidence>
<keyword evidence="2" id="KW-1185">Reference proteome</keyword>
<dbReference type="EMBL" id="VLKQ01000008">
    <property type="protein sequence ID" value="TWI11755.1"/>
    <property type="molecule type" value="Genomic_DNA"/>
</dbReference>
<protein>
    <recommendedName>
        <fullName evidence="3">Lipoprotein</fullName>
    </recommendedName>
</protein>
<proteinExistence type="predicted"/>
<sequence length="167" mass="18557">MKTILHTILAVLLLTSCDFIFKDHSKDDAVVLDQKPVVLGNDKDDKGCVASAGYMWSETRKGCIRVFEEGFRLTPYKSPADSIDVDGEQATLNAYVVFSEDKAVAELFLPNAKKSMLLKRESEGKPYVQADWMLEAWKGYVLKKGNKIEYVSAVAVEKKITGSDVGE</sequence>
<dbReference type="RefSeq" id="WP_023571895.1">
    <property type="nucleotide sequence ID" value="NZ_AVBI01000024.1"/>
</dbReference>
<reference evidence="1 2" key="1">
    <citation type="journal article" date="2015" name="Stand. Genomic Sci.">
        <title>Genomic Encyclopedia of Bacterial and Archaeal Type Strains, Phase III: the genomes of soil and plant-associated and newly described type strains.</title>
        <authorList>
            <person name="Whitman W.B."/>
            <person name="Woyke T."/>
            <person name="Klenk H.P."/>
            <person name="Zhou Y."/>
            <person name="Lilburn T.G."/>
            <person name="Beck B.J."/>
            <person name="De Vos P."/>
            <person name="Vandamme P."/>
            <person name="Eisen J.A."/>
            <person name="Garrity G."/>
            <person name="Hugenholtz P."/>
            <person name="Kyrpides N.C."/>
        </authorList>
    </citation>
    <scope>NUCLEOTIDE SEQUENCE [LARGE SCALE GENOMIC DNA]</scope>
    <source>
        <strain evidence="1 2">CGMCC 1.7270</strain>
    </source>
</reference>
<dbReference type="AlphaFoldDB" id="V6RVL8"/>
<dbReference type="Proteomes" id="UP000319848">
    <property type="component" value="Unassembled WGS sequence"/>
</dbReference>
<accession>V6RVL8</accession>
<dbReference type="PROSITE" id="PS51257">
    <property type="entry name" value="PROKAR_LIPOPROTEIN"/>
    <property type="match status" value="1"/>
</dbReference>
<comment type="caution">
    <text evidence="1">The sequence shown here is derived from an EMBL/GenBank/DDBJ whole genome shotgun (WGS) entry which is preliminary data.</text>
</comment>
<dbReference type="STRING" id="1341154.FCR2A7T_28120"/>
<dbReference type="OrthoDB" id="1099822at2"/>
<gene>
    <name evidence="1" type="ORF">IP98_01923</name>
</gene>
<name>V6RVL8_9FLAO</name>